<keyword evidence="6" id="KW-0378">Hydrolase</keyword>
<comment type="cofactor">
    <cofactor evidence="1">
        <name>Mn(2+)</name>
        <dbReference type="ChEBI" id="CHEBI:29035"/>
    </cofactor>
</comment>
<feature type="domain" description="Calcineurin-like phosphoesterase" evidence="11">
    <location>
        <begin position="48"/>
        <end position="158"/>
    </location>
</feature>
<dbReference type="Proteomes" id="UP001497623">
    <property type="component" value="Unassembled WGS sequence"/>
</dbReference>
<organism evidence="12 13">
    <name type="scientific">Meganyctiphanes norvegica</name>
    <name type="common">Northern krill</name>
    <name type="synonym">Thysanopoda norvegica</name>
    <dbReference type="NCBI Taxonomy" id="48144"/>
    <lineage>
        <taxon>Eukaryota</taxon>
        <taxon>Metazoa</taxon>
        <taxon>Ecdysozoa</taxon>
        <taxon>Arthropoda</taxon>
        <taxon>Crustacea</taxon>
        <taxon>Multicrustacea</taxon>
        <taxon>Malacostraca</taxon>
        <taxon>Eumalacostraca</taxon>
        <taxon>Eucarida</taxon>
        <taxon>Euphausiacea</taxon>
        <taxon>Euphausiidae</taxon>
        <taxon>Meganyctiphanes</taxon>
    </lineage>
</organism>
<keyword evidence="7" id="KW-1133">Transmembrane helix</keyword>
<evidence type="ECO:0000313" key="13">
    <source>
        <dbReference type="Proteomes" id="UP001497623"/>
    </source>
</evidence>
<feature type="chain" id="PRO_5043920824" description="Calcineurin-like phosphoesterase domain-containing protein" evidence="10">
    <location>
        <begin position="25"/>
        <end position="384"/>
    </location>
</feature>
<dbReference type="PANTHER" id="PTHR13315">
    <property type="entry name" value="METALLO PHOSPHOESTERASE RELATED"/>
    <property type="match status" value="1"/>
</dbReference>
<evidence type="ECO:0000256" key="4">
    <source>
        <dbReference type="ARBA" id="ARBA00022692"/>
    </source>
</evidence>
<dbReference type="GO" id="GO:0046872">
    <property type="term" value="F:metal ion binding"/>
    <property type="evidence" value="ECO:0007669"/>
    <property type="project" value="UniProtKB-KW"/>
</dbReference>
<name>A0AAV2S8Y5_MEGNR</name>
<evidence type="ECO:0000256" key="10">
    <source>
        <dbReference type="SAM" id="SignalP"/>
    </source>
</evidence>
<dbReference type="GO" id="GO:0016787">
    <property type="term" value="F:hydrolase activity"/>
    <property type="evidence" value="ECO:0007669"/>
    <property type="project" value="UniProtKB-KW"/>
</dbReference>
<protein>
    <recommendedName>
        <fullName evidence="11">Calcineurin-like phosphoesterase domain-containing protein</fullName>
    </recommendedName>
</protein>
<feature type="signal peptide" evidence="10">
    <location>
        <begin position="1"/>
        <end position="24"/>
    </location>
</feature>
<dbReference type="Gene3D" id="3.60.21.10">
    <property type="match status" value="1"/>
</dbReference>
<keyword evidence="13" id="KW-1185">Reference proteome</keyword>
<keyword evidence="9" id="KW-0464">Manganese</keyword>
<dbReference type="EMBL" id="CAXKWB010049797">
    <property type="protein sequence ID" value="CAL4169158.1"/>
    <property type="molecule type" value="Genomic_DNA"/>
</dbReference>
<evidence type="ECO:0000256" key="9">
    <source>
        <dbReference type="ARBA" id="ARBA00023211"/>
    </source>
</evidence>
<dbReference type="PANTHER" id="PTHR13315:SF0">
    <property type="entry name" value="METALLOPHOSPHOESTERASE 1"/>
    <property type="match status" value="1"/>
</dbReference>
<dbReference type="InterPro" id="IPR029052">
    <property type="entry name" value="Metallo-depent_PP-like"/>
</dbReference>
<comment type="similarity">
    <text evidence="3">Belongs to the metallophosphoesterase superfamily. MPPE1 family.</text>
</comment>
<evidence type="ECO:0000256" key="6">
    <source>
        <dbReference type="ARBA" id="ARBA00022801"/>
    </source>
</evidence>
<evidence type="ECO:0000313" key="12">
    <source>
        <dbReference type="EMBL" id="CAL4169158.1"/>
    </source>
</evidence>
<feature type="non-terminal residue" evidence="12">
    <location>
        <position position="384"/>
    </location>
</feature>
<evidence type="ECO:0000256" key="7">
    <source>
        <dbReference type="ARBA" id="ARBA00022989"/>
    </source>
</evidence>
<gene>
    <name evidence="12" type="ORF">MNOR_LOCUS33787</name>
</gene>
<comment type="caution">
    <text evidence="12">The sequence shown here is derived from an EMBL/GenBank/DDBJ whole genome shotgun (WGS) entry which is preliminary data.</text>
</comment>
<evidence type="ECO:0000256" key="1">
    <source>
        <dbReference type="ARBA" id="ARBA00001936"/>
    </source>
</evidence>
<evidence type="ECO:0000256" key="8">
    <source>
        <dbReference type="ARBA" id="ARBA00023136"/>
    </source>
</evidence>
<evidence type="ECO:0000256" key="2">
    <source>
        <dbReference type="ARBA" id="ARBA00004141"/>
    </source>
</evidence>
<accession>A0AAV2S8Y5</accession>
<evidence type="ECO:0000256" key="5">
    <source>
        <dbReference type="ARBA" id="ARBA00022723"/>
    </source>
</evidence>
<dbReference type="SUPFAM" id="SSF56300">
    <property type="entry name" value="Metallo-dependent phosphatases"/>
    <property type="match status" value="1"/>
</dbReference>
<dbReference type="Pfam" id="PF00149">
    <property type="entry name" value="Metallophos"/>
    <property type="match status" value="1"/>
</dbReference>
<dbReference type="GO" id="GO:0016020">
    <property type="term" value="C:membrane"/>
    <property type="evidence" value="ECO:0007669"/>
    <property type="project" value="UniProtKB-SubCell"/>
</dbReference>
<reference evidence="12 13" key="1">
    <citation type="submission" date="2024-05" db="EMBL/GenBank/DDBJ databases">
        <authorList>
            <person name="Wallberg A."/>
        </authorList>
    </citation>
    <scope>NUCLEOTIDE SEQUENCE [LARGE SCALE GENOMIC DNA]</scope>
</reference>
<dbReference type="InterPro" id="IPR033308">
    <property type="entry name" value="PGAP5/Cdc1/Ted1"/>
</dbReference>
<sequence>MKITVKFKYIICFLFFEYLLYVCGWPDLDQESTDVHINDNGNSPLHAMVLADTHLLGTRNGHWFDKLRREWQMHRAFQSTITLHRPDVVIFLGDLFDEGKWCSDKEFDGYVSRFHELFSVPEEIKVLVAAGNHDMGFHYSLSPRLFNRFQEAFSAPAVKMVQISGVTFVLINSMAMEGDDCFICKPAKNQIKIIAINLNPKPGCGKIKKILKNPPSGRPTKPMTEKLTALFEMMQLTPGFEKPHMTAANKNYGPFCAMSDFFFCIIKDPMEVRMQILICIRGPCGNTIEGIVIKLVHKMHGDMTAILLKFLGCQPDKVVPSTGDLSMDKLINVEYHICKLCIWKYFADYTSYNISSKTVLPISWYLCNRFQPKFLLYKNIRYFN</sequence>
<keyword evidence="10" id="KW-0732">Signal</keyword>
<evidence type="ECO:0000259" key="11">
    <source>
        <dbReference type="Pfam" id="PF00149"/>
    </source>
</evidence>
<evidence type="ECO:0000256" key="3">
    <source>
        <dbReference type="ARBA" id="ARBA00008895"/>
    </source>
</evidence>
<keyword evidence="5" id="KW-0479">Metal-binding</keyword>
<dbReference type="GO" id="GO:0006506">
    <property type="term" value="P:GPI anchor biosynthetic process"/>
    <property type="evidence" value="ECO:0007669"/>
    <property type="project" value="InterPro"/>
</dbReference>
<proteinExistence type="inferred from homology"/>
<keyword evidence="8" id="KW-0472">Membrane</keyword>
<keyword evidence="4" id="KW-0812">Transmembrane</keyword>
<comment type="subcellular location">
    <subcellularLocation>
        <location evidence="2">Membrane</location>
        <topology evidence="2">Multi-pass membrane protein</topology>
    </subcellularLocation>
</comment>
<dbReference type="AlphaFoldDB" id="A0AAV2S8Y5"/>
<dbReference type="InterPro" id="IPR004843">
    <property type="entry name" value="Calcineurin-like_PHP"/>
</dbReference>